<keyword evidence="4" id="KW-1134">Transmembrane beta strand</keyword>
<dbReference type="Gene3D" id="3.55.50.30">
    <property type="match status" value="1"/>
</dbReference>
<evidence type="ECO:0000256" key="1">
    <source>
        <dbReference type="ARBA" id="ARBA00022448"/>
    </source>
</evidence>
<dbReference type="InterPro" id="IPR037066">
    <property type="entry name" value="Plug_dom_sf"/>
</dbReference>
<feature type="domain" description="Secretin/TonB short N-terminal" evidence="6">
    <location>
        <begin position="55"/>
        <end position="107"/>
    </location>
</feature>
<feature type="signal peptide" evidence="5">
    <location>
        <begin position="1"/>
        <end position="22"/>
    </location>
</feature>
<evidence type="ECO:0000256" key="3">
    <source>
        <dbReference type="ARBA" id="ARBA00023237"/>
    </source>
</evidence>
<feature type="chain" id="PRO_5047368070" evidence="5">
    <location>
        <begin position="23"/>
        <end position="1175"/>
    </location>
</feature>
<evidence type="ECO:0000313" key="7">
    <source>
        <dbReference type="EMBL" id="MBC8601659.1"/>
    </source>
</evidence>
<dbReference type="NCBIfam" id="TIGR04057">
    <property type="entry name" value="SusC_RagA_signa"/>
    <property type="match status" value="1"/>
</dbReference>
<evidence type="ECO:0000256" key="5">
    <source>
        <dbReference type="SAM" id="SignalP"/>
    </source>
</evidence>
<dbReference type="SUPFAM" id="SSF56935">
    <property type="entry name" value="Porins"/>
    <property type="match status" value="1"/>
</dbReference>
<dbReference type="EMBL" id="JACRTI010000014">
    <property type="protein sequence ID" value="MBC8601659.1"/>
    <property type="molecule type" value="Genomic_DNA"/>
</dbReference>
<dbReference type="NCBIfam" id="TIGR04056">
    <property type="entry name" value="OMP_RagA_SusC"/>
    <property type="match status" value="1"/>
</dbReference>
<comment type="similarity">
    <text evidence="4">Belongs to the TonB-dependent receptor family.</text>
</comment>
<dbReference type="InterPro" id="IPR039426">
    <property type="entry name" value="TonB-dep_rcpt-like"/>
</dbReference>
<dbReference type="Gene3D" id="2.170.130.10">
    <property type="entry name" value="TonB-dependent receptor, plug domain"/>
    <property type="match status" value="1"/>
</dbReference>
<dbReference type="SUPFAM" id="SSF49464">
    <property type="entry name" value="Carboxypeptidase regulatory domain-like"/>
    <property type="match status" value="1"/>
</dbReference>
<gene>
    <name evidence="7" type="ORF">H8784_07975</name>
</gene>
<evidence type="ECO:0000313" key="8">
    <source>
        <dbReference type="Proteomes" id="UP000629596"/>
    </source>
</evidence>
<dbReference type="InterPro" id="IPR008969">
    <property type="entry name" value="CarboxyPept-like_regulatory"/>
</dbReference>
<name>A0ABR7P0C6_9BACT</name>
<keyword evidence="2 4" id="KW-0472">Membrane</keyword>
<organism evidence="7 8">
    <name type="scientific">Parabacteroides acidifaciens</name>
    <dbReference type="NCBI Taxonomy" id="2290935"/>
    <lineage>
        <taxon>Bacteria</taxon>
        <taxon>Pseudomonadati</taxon>
        <taxon>Bacteroidota</taxon>
        <taxon>Bacteroidia</taxon>
        <taxon>Bacteroidales</taxon>
        <taxon>Tannerellaceae</taxon>
        <taxon>Parabacteroides</taxon>
    </lineage>
</organism>
<dbReference type="Gene3D" id="2.60.40.1120">
    <property type="entry name" value="Carboxypeptidase-like, regulatory domain"/>
    <property type="match status" value="1"/>
</dbReference>
<dbReference type="PROSITE" id="PS52016">
    <property type="entry name" value="TONB_DEPENDENT_REC_3"/>
    <property type="match status" value="1"/>
</dbReference>
<dbReference type="InterPro" id="IPR012910">
    <property type="entry name" value="Plug_dom"/>
</dbReference>
<evidence type="ECO:0000259" key="6">
    <source>
        <dbReference type="SMART" id="SM00965"/>
    </source>
</evidence>
<reference evidence="7 8" key="1">
    <citation type="submission" date="2020-08" db="EMBL/GenBank/DDBJ databases">
        <title>Genome public.</title>
        <authorList>
            <person name="Liu C."/>
            <person name="Sun Q."/>
        </authorList>
    </citation>
    <scope>NUCLEOTIDE SEQUENCE [LARGE SCALE GENOMIC DNA]</scope>
    <source>
        <strain evidence="7 8">426_9</strain>
    </source>
</reference>
<dbReference type="SMART" id="SM00965">
    <property type="entry name" value="STN"/>
    <property type="match status" value="1"/>
</dbReference>
<accession>A0ABR7P0C6</accession>
<sequence>MIKKASIATLAMFLTAASPAMAEGDAHSLYVNLELALNSTTVGAVIQSISEQTGYEFSYDEALLNKKISRVSVSLKNERIEKVLKEVFKNTGISYKIVHNRVFLKDNSVKQYVQPEPVVAMAQQQKKAISGVVIDDTGLPVIGANIILKDGAGVGTVTDADGKFTLDGIPDGATLLVSYIGYLDQTIQVTGDKSSFQITLHEDTQKLDEVVVVGYGVQKKVNMTGSISNVKAEELSVIPNTNLSNSLAGRAPGATITGNSGLMGASSEIRMRGGFGDPLFVIDGVIRDKEAFDNLEPYEIDQMSFLKDAASASIYGSAAGNGVVLVTTKGGVKNQKPVFNYQGSYAFSKSTQELFADRWTAIDDLDYQNAVARFQGTKEPNGEAEYAYFRDNNINYNVNDYIWQNPWNTKHSLSVTGGSEKVQYYVMGSFLAEEGSYVSLENKKFSLRSNLTMELSKYIKMNVNLDANQSNDKRFYWPFSDDDDQAVYDLYRCTFNAMKTTPFYSNLDGTPSATITDYPIYQDYGSWQGWNPVDQVVGDRYLKTRRRNMNGIVSFDFNLDFITKGLSTKIMGSYIGHDYSRKRFMTFQKNYKFQQADPEGNRFLPAPLNLNEYNTFNFSQNYENLDYRAKQLWTEQFNWFVNYANTFGKHDVGGMIVFEQAANGGEWVQAKGEQPLANIDQMFNYSKDAERRWGDAEEYTGGRLSWIGRFNYTFDQKYIAEFSFRYDGNTLFPDGHRWGFFPSVSAAWRISQEPFMEKTSDWLSNLKLRASYGTTGNDLDLSKDPIDKITAFSYLQKYNTGGTYIFGSNLANTITAGATPNPTLTWATSTTYNGGLDFGFFNNRLSGTFDAFYRKEVDILGPRTVTLPNTYGQSLAPENYAERSWRGGELSLTWMDKAANGAIDYSAYVNLGFARDKWDVLDVSATYQEGGNLHALSPVGKADGILIGLIADHLLTDQAEVDALKAKGFKQYGRDPYLGGILYKDTRGDGYTEGPDGRIDGNDAYNLLSENGTPRINYGFGGNIKWKGITLDVHFQGVGKYDRFVGGVDGGFYQHGGAVRPYFPIWTSDKVYDPERNPNGVYPRIVGSGWYESGAGNTSYWMRNGAYLRLKNLNIGYDLPMGILRPLGISRAQVFANATNLFCISVVTEFLDPEQKYYDSYPLMKTFSFGLNFSF</sequence>
<keyword evidence="3 4" id="KW-0998">Cell outer membrane</keyword>
<comment type="caution">
    <text evidence="7">The sequence shown here is derived from an EMBL/GenBank/DDBJ whole genome shotgun (WGS) entry which is preliminary data.</text>
</comment>
<dbReference type="RefSeq" id="WP_167451651.1">
    <property type="nucleotide sequence ID" value="NZ_JACRTI010000014.1"/>
</dbReference>
<dbReference type="Proteomes" id="UP000629596">
    <property type="component" value="Unassembled WGS sequence"/>
</dbReference>
<dbReference type="Pfam" id="PF13715">
    <property type="entry name" value="CarbopepD_reg_2"/>
    <property type="match status" value="1"/>
</dbReference>
<comment type="subcellular location">
    <subcellularLocation>
        <location evidence="4">Cell outer membrane</location>
        <topology evidence="4">Multi-pass membrane protein</topology>
    </subcellularLocation>
</comment>
<dbReference type="InterPro" id="IPR023997">
    <property type="entry name" value="TonB-dep_OMP_SusC/RagA_CS"/>
</dbReference>
<keyword evidence="4" id="KW-0812">Transmembrane</keyword>
<keyword evidence="5" id="KW-0732">Signal</keyword>
<dbReference type="InterPro" id="IPR011662">
    <property type="entry name" value="Secretin/TonB_short_N"/>
</dbReference>
<evidence type="ECO:0000256" key="2">
    <source>
        <dbReference type="ARBA" id="ARBA00023136"/>
    </source>
</evidence>
<proteinExistence type="inferred from homology"/>
<dbReference type="Pfam" id="PF07715">
    <property type="entry name" value="Plug"/>
    <property type="match status" value="1"/>
</dbReference>
<protein>
    <submittedName>
        <fullName evidence="7">TonB-dependent receptor</fullName>
    </submittedName>
</protein>
<keyword evidence="7" id="KW-0675">Receptor</keyword>
<evidence type="ECO:0000256" key="4">
    <source>
        <dbReference type="PROSITE-ProRule" id="PRU01360"/>
    </source>
</evidence>
<dbReference type="InterPro" id="IPR023996">
    <property type="entry name" value="TonB-dep_OMP_SusC/RagA"/>
</dbReference>
<keyword evidence="8" id="KW-1185">Reference proteome</keyword>
<keyword evidence="1 4" id="KW-0813">Transport</keyword>